<evidence type="ECO:0000313" key="3">
    <source>
        <dbReference type="Proteomes" id="UP001159363"/>
    </source>
</evidence>
<evidence type="ECO:0000256" key="1">
    <source>
        <dbReference type="SAM" id="MobiDB-lite"/>
    </source>
</evidence>
<gene>
    <name evidence="2" type="ORF">PR048_013071</name>
</gene>
<evidence type="ECO:0000313" key="2">
    <source>
        <dbReference type="EMBL" id="KAJ8886859.1"/>
    </source>
</evidence>
<feature type="region of interest" description="Disordered" evidence="1">
    <location>
        <begin position="115"/>
        <end position="144"/>
    </location>
</feature>
<dbReference type="EMBL" id="JARBHB010000004">
    <property type="protein sequence ID" value="KAJ8886859.1"/>
    <property type="molecule type" value="Genomic_DNA"/>
</dbReference>
<reference evidence="2 3" key="1">
    <citation type="submission" date="2023-02" db="EMBL/GenBank/DDBJ databases">
        <title>LHISI_Scaffold_Assembly.</title>
        <authorList>
            <person name="Stuart O.P."/>
            <person name="Cleave R."/>
            <person name="Magrath M.J.L."/>
            <person name="Mikheyev A.S."/>
        </authorList>
    </citation>
    <scope>NUCLEOTIDE SEQUENCE [LARGE SCALE GENOMIC DNA]</scope>
    <source>
        <strain evidence="2">Daus_M_001</strain>
        <tissue evidence="2">Leg muscle</tissue>
    </source>
</reference>
<proteinExistence type="predicted"/>
<organism evidence="2 3">
    <name type="scientific">Dryococelus australis</name>
    <dbReference type="NCBI Taxonomy" id="614101"/>
    <lineage>
        <taxon>Eukaryota</taxon>
        <taxon>Metazoa</taxon>
        <taxon>Ecdysozoa</taxon>
        <taxon>Arthropoda</taxon>
        <taxon>Hexapoda</taxon>
        <taxon>Insecta</taxon>
        <taxon>Pterygota</taxon>
        <taxon>Neoptera</taxon>
        <taxon>Polyneoptera</taxon>
        <taxon>Phasmatodea</taxon>
        <taxon>Verophasmatodea</taxon>
        <taxon>Anareolatae</taxon>
        <taxon>Phasmatidae</taxon>
        <taxon>Eurycanthinae</taxon>
        <taxon>Dryococelus</taxon>
    </lineage>
</organism>
<protein>
    <submittedName>
        <fullName evidence="2">Uncharacterized protein</fullName>
    </submittedName>
</protein>
<sequence>MRRNGTNIVKVPCPEMPHIRTRRYKRAVFVGNPVASDKSFNTVTNTPAIFNDVLRNMLRRCRACIECEGDNFEQLLPNVLQPVTGPLDMLEPGPYSTGAVCRSTGHYLLECEKNGNSGKQSPPVTTPQMTEGQCSSNPPDMSSNDKDIRLVLEVSSDEFMHVDDSDSNGGCSLVDIPRQSSMTGCHASRGRKKVLVVSSRKRQPSRWKRNIKKQLKAHESSYKELRKDKLHSKGNCNCITMSFELQKCLPTPLLTSGAAYYKRQLWKLHLTIYKTGHKKSAAFSVLWHEAVAA</sequence>
<feature type="compositionally biased region" description="Polar residues" evidence="1">
    <location>
        <begin position="115"/>
        <end position="142"/>
    </location>
</feature>
<keyword evidence="3" id="KW-1185">Reference proteome</keyword>
<dbReference type="Proteomes" id="UP001159363">
    <property type="component" value="Chromosome X"/>
</dbReference>
<accession>A0ABQ9HR57</accession>
<name>A0ABQ9HR57_9NEOP</name>
<comment type="caution">
    <text evidence="2">The sequence shown here is derived from an EMBL/GenBank/DDBJ whole genome shotgun (WGS) entry which is preliminary data.</text>
</comment>